<dbReference type="Pfam" id="PF03109">
    <property type="entry name" value="ABC1"/>
    <property type="match status" value="1"/>
</dbReference>
<evidence type="ECO:0000256" key="7">
    <source>
        <dbReference type="ARBA" id="ARBA00022692"/>
    </source>
</evidence>
<comment type="caution">
    <text evidence="15">The sequence shown here is derived from an EMBL/GenBank/DDBJ whole genome shotgun (WGS) entry which is preliminary data.</text>
</comment>
<comment type="pathway">
    <text evidence="1 13">Cofactor biosynthesis; ubiquinone biosynthesis [regulation].</text>
</comment>
<reference evidence="16" key="1">
    <citation type="journal article" date="2019" name="Int. J. Syst. Evol. Microbiol.">
        <title>The Global Catalogue of Microorganisms (GCM) 10K type strain sequencing project: providing services to taxonomists for standard genome sequencing and annotation.</title>
        <authorList>
            <consortium name="The Broad Institute Genomics Platform"/>
            <consortium name="The Broad Institute Genome Sequencing Center for Infectious Disease"/>
            <person name="Wu L."/>
            <person name="Ma J."/>
        </authorList>
    </citation>
    <scope>NUCLEOTIDE SEQUENCE [LARGE SCALE GENOMIC DNA]</scope>
    <source>
        <strain evidence="16">KCTC 52237</strain>
    </source>
</reference>
<keyword evidence="7 13" id="KW-0812">Transmembrane</keyword>
<dbReference type="InterPro" id="IPR050154">
    <property type="entry name" value="UbiB_kinase"/>
</dbReference>
<evidence type="ECO:0000256" key="9">
    <source>
        <dbReference type="ARBA" id="ARBA00022777"/>
    </source>
</evidence>
<dbReference type="InterPro" id="IPR004147">
    <property type="entry name" value="ABC1_dom"/>
</dbReference>
<keyword evidence="6 13" id="KW-0831">Ubiquinone biosynthesis</keyword>
<evidence type="ECO:0000256" key="1">
    <source>
        <dbReference type="ARBA" id="ARBA00005020"/>
    </source>
</evidence>
<dbReference type="PANTHER" id="PTHR10566">
    <property type="entry name" value="CHAPERONE-ACTIVITY OF BC1 COMPLEX CABC1 -RELATED"/>
    <property type="match status" value="1"/>
</dbReference>
<feature type="transmembrane region" description="Helical" evidence="13">
    <location>
        <begin position="528"/>
        <end position="550"/>
    </location>
</feature>
<dbReference type="InterPro" id="IPR045308">
    <property type="entry name" value="UbiB_bact"/>
</dbReference>
<name>A0ABV7FAB8_9GAMM</name>
<comment type="subcellular location">
    <subcellularLocation>
        <location evidence="13">Cell membrane</location>
        <topology evidence="13">Single-pass membrane protein</topology>
    </subcellularLocation>
</comment>
<feature type="domain" description="ABC1 atypical kinase-like" evidence="14">
    <location>
        <begin position="94"/>
        <end position="342"/>
    </location>
</feature>
<dbReference type="EMBL" id="JBHRTF010000002">
    <property type="protein sequence ID" value="MFC3114509.1"/>
    <property type="molecule type" value="Genomic_DNA"/>
</dbReference>
<keyword evidence="10 13" id="KW-0067">ATP-binding</keyword>
<feature type="binding site" evidence="13">
    <location>
        <position position="152"/>
    </location>
    <ligand>
        <name>ATP</name>
        <dbReference type="ChEBI" id="CHEBI:30616"/>
    </ligand>
</feature>
<keyword evidence="12 13" id="KW-0472">Membrane</keyword>
<dbReference type="Proteomes" id="UP001595555">
    <property type="component" value="Unassembled WGS sequence"/>
</dbReference>
<evidence type="ECO:0000256" key="10">
    <source>
        <dbReference type="ARBA" id="ARBA00022840"/>
    </source>
</evidence>
<dbReference type="CDD" id="cd13972">
    <property type="entry name" value="UbiB"/>
    <property type="match status" value="1"/>
</dbReference>
<evidence type="ECO:0000256" key="12">
    <source>
        <dbReference type="ARBA" id="ARBA00023136"/>
    </source>
</evidence>
<evidence type="ECO:0000256" key="3">
    <source>
        <dbReference type="ARBA" id="ARBA00022475"/>
    </source>
</evidence>
<sequence length="552" mass="63274">MIVFFRLLKILRVFARYRLDQLLPANLPFAAQLLLVLFKLFPTPRNAKGEAMTRGECLRRACEDLGPIFVKFGQLLSTRPDLVPADIVLELNHLQDNVAPFAPEEFQRLVESSLGAKISDIFASYDAAPLASASIAQVHTAVLNNGREVVIKVVRPGIERVIEQDIQLLLLVARWVEKNTLDGKRLHPVEIVQDYRTTIFDELDLQREGANASQLRRNFSASPLLYVPEIYWDYSRSNVLVMERIYGIPVTDVAALTAQGTDMKKLAERGVEIFFTQVFEHNFFHADMHPGNIFVSRNNPQLPQYIAVDMAIVGSLTREDQYYLARNLLAMFRRDYRLVAELHVQSGWVPSSVRVEELEAAIRTVCEPIFEKPLKEISFANVLLSLFRTARRFDMEVQPQLVLLQKTLLNIEGLGRQLYPDLDLWVTAHPFLERWLKNRFHPKSLWGEFKRYAPEWMEKFPQVPDLIFNSLQQLPIISQKLDALEHDIHHNRLHKQRGRRKLIALLAFGAAGYFLYKDTQGSAVLLDWLATDVSPATIALAAIGLVALWFRR</sequence>
<keyword evidence="4" id="KW-0997">Cell inner membrane</keyword>
<evidence type="ECO:0000313" key="15">
    <source>
        <dbReference type="EMBL" id="MFC3114509.1"/>
    </source>
</evidence>
<proteinExistence type="inferred from homology"/>
<keyword evidence="11 13" id="KW-1133">Transmembrane helix</keyword>
<keyword evidence="15" id="KW-0830">Ubiquinone</keyword>
<evidence type="ECO:0000259" key="14">
    <source>
        <dbReference type="Pfam" id="PF03109"/>
    </source>
</evidence>
<gene>
    <name evidence="13 15" type="primary">ubiB</name>
    <name evidence="15" type="ORF">ACFODX_03005</name>
</gene>
<dbReference type="RefSeq" id="WP_378115917.1">
    <property type="nucleotide sequence ID" value="NZ_JBHRTF010000002.1"/>
</dbReference>
<evidence type="ECO:0000256" key="8">
    <source>
        <dbReference type="ARBA" id="ARBA00022741"/>
    </source>
</evidence>
<accession>A0ABV7FAB8</accession>
<dbReference type="PANTHER" id="PTHR10566:SF113">
    <property type="entry name" value="PROTEIN ACTIVITY OF BC1 COMPLEX KINASE 7, CHLOROPLASTIC"/>
    <property type="match status" value="1"/>
</dbReference>
<keyword evidence="16" id="KW-1185">Reference proteome</keyword>
<dbReference type="SUPFAM" id="SSF56112">
    <property type="entry name" value="Protein kinase-like (PK-like)"/>
    <property type="match status" value="1"/>
</dbReference>
<dbReference type="HAMAP" id="MF_00414">
    <property type="entry name" value="UbiB"/>
    <property type="match status" value="1"/>
</dbReference>
<keyword evidence="9 13" id="KW-0418">Kinase</keyword>
<keyword evidence="8 13" id="KW-0547">Nucleotide-binding</keyword>
<evidence type="ECO:0000256" key="2">
    <source>
        <dbReference type="ARBA" id="ARBA00009670"/>
    </source>
</evidence>
<evidence type="ECO:0000256" key="11">
    <source>
        <dbReference type="ARBA" id="ARBA00022989"/>
    </source>
</evidence>
<dbReference type="InterPro" id="IPR010232">
    <property type="entry name" value="UbiB"/>
</dbReference>
<evidence type="ECO:0000256" key="13">
    <source>
        <dbReference type="HAMAP-Rule" id="MF_00414"/>
    </source>
</evidence>
<feature type="binding site" evidence="13">
    <location>
        <begin position="130"/>
        <end position="138"/>
    </location>
    <ligand>
        <name>ATP</name>
        <dbReference type="ChEBI" id="CHEBI:30616"/>
    </ligand>
</feature>
<comment type="similarity">
    <text evidence="13">Belongs to the ABC1 family. UbiB subfamily.</text>
</comment>
<dbReference type="NCBIfam" id="NF003404">
    <property type="entry name" value="PRK04750.1"/>
    <property type="match status" value="1"/>
</dbReference>
<evidence type="ECO:0000256" key="4">
    <source>
        <dbReference type="ARBA" id="ARBA00022519"/>
    </source>
</evidence>
<protein>
    <recommendedName>
        <fullName evidence="13">Probable protein kinase UbiB</fullName>
        <ecNumber evidence="13">2.7.-.-</ecNumber>
    </recommendedName>
    <alternativeName>
        <fullName evidence="13">Ubiquinone biosynthesis protein UbiB</fullName>
    </alternativeName>
</protein>
<keyword evidence="3 13" id="KW-1003">Cell membrane</keyword>
<dbReference type="InterPro" id="IPR011009">
    <property type="entry name" value="Kinase-like_dom_sf"/>
</dbReference>
<feature type="active site" description="Proton acceptor" evidence="13">
    <location>
        <position position="287"/>
    </location>
</feature>
<evidence type="ECO:0000313" key="16">
    <source>
        <dbReference type="Proteomes" id="UP001595555"/>
    </source>
</evidence>
<dbReference type="EC" id="2.7.-.-" evidence="13"/>
<dbReference type="NCBIfam" id="TIGR01982">
    <property type="entry name" value="UbiB"/>
    <property type="match status" value="1"/>
</dbReference>
<comment type="function">
    <text evidence="13">Is probably a protein kinase regulator of UbiI activity which is involved in aerobic coenzyme Q (ubiquinone) biosynthesis.</text>
</comment>
<evidence type="ECO:0000256" key="5">
    <source>
        <dbReference type="ARBA" id="ARBA00022679"/>
    </source>
</evidence>
<keyword evidence="5 13" id="KW-0808">Transferase</keyword>
<comment type="similarity">
    <text evidence="2">Belongs to the protein kinase superfamily. ADCK protein kinase family.</text>
</comment>
<evidence type="ECO:0000256" key="6">
    <source>
        <dbReference type="ARBA" id="ARBA00022688"/>
    </source>
</evidence>
<organism evidence="15 16">
    <name type="scientific">Cellvibrio fontiphilus</name>
    <dbReference type="NCBI Taxonomy" id="1815559"/>
    <lineage>
        <taxon>Bacteria</taxon>
        <taxon>Pseudomonadati</taxon>
        <taxon>Pseudomonadota</taxon>
        <taxon>Gammaproteobacteria</taxon>
        <taxon>Cellvibrionales</taxon>
        <taxon>Cellvibrionaceae</taxon>
        <taxon>Cellvibrio</taxon>
    </lineage>
</organism>
<comment type="caution">
    <text evidence="13">Lacks conserved residue(s) required for the propagation of feature annotation.</text>
</comment>